<comment type="caution">
    <text evidence="1">The sequence shown here is derived from an EMBL/GenBank/DDBJ whole genome shotgun (WGS) entry which is preliminary data.</text>
</comment>
<organism evidence="1 2">
    <name type="scientific">Racocetra persica</name>
    <dbReference type="NCBI Taxonomy" id="160502"/>
    <lineage>
        <taxon>Eukaryota</taxon>
        <taxon>Fungi</taxon>
        <taxon>Fungi incertae sedis</taxon>
        <taxon>Mucoromycota</taxon>
        <taxon>Glomeromycotina</taxon>
        <taxon>Glomeromycetes</taxon>
        <taxon>Diversisporales</taxon>
        <taxon>Gigasporaceae</taxon>
        <taxon>Racocetra</taxon>
    </lineage>
</organism>
<reference evidence="1" key="1">
    <citation type="submission" date="2021-06" db="EMBL/GenBank/DDBJ databases">
        <authorList>
            <person name="Kallberg Y."/>
            <person name="Tangrot J."/>
            <person name="Rosling A."/>
        </authorList>
    </citation>
    <scope>NUCLEOTIDE SEQUENCE</scope>
    <source>
        <strain evidence="1">MA461A</strain>
    </source>
</reference>
<dbReference type="EMBL" id="CAJVQC010014742">
    <property type="protein sequence ID" value="CAG8660224.1"/>
    <property type="molecule type" value="Genomic_DNA"/>
</dbReference>
<gene>
    <name evidence="1" type="ORF">RPERSI_LOCUS8244</name>
</gene>
<evidence type="ECO:0000313" key="2">
    <source>
        <dbReference type="Proteomes" id="UP000789920"/>
    </source>
</evidence>
<keyword evidence="2" id="KW-1185">Reference proteome</keyword>
<name>A0ACA9NN07_9GLOM</name>
<protein>
    <submittedName>
        <fullName evidence="1">24998_t:CDS:1</fullName>
    </submittedName>
</protein>
<accession>A0ACA9NN07</accession>
<proteinExistence type="predicted"/>
<dbReference type="Proteomes" id="UP000789920">
    <property type="component" value="Unassembled WGS sequence"/>
</dbReference>
<evidence type="ECO:0000313" key="1">
    <source>
        <dbReference type="EMBL" id="CAG8660224.1"/>
    </source>
</evidence>
<sequence length="203" mass="23293">MNNTIKPVDLMIDGDMIYCRPHHLETCSKCNLDFNSLNALHKSLLQINGDIPPPNAINQKLANQINSLREEGNKYYKAQNYPEAIKLYSLAIEMAFQRPVWEPCELTRRDVSTCLVNRAAAHMAINSWVNAYIDAEWGIRIKPDYVKGYFRKGKALMEMKRYDEAVQAFEIGLGFEPSDKSLKDALDEARKLKKKSDDCDNFL</sequence>